<dbReference type="Proteomes" id="UP001220064">
    <property type="component" value="Chromosome"/>
</dbReference>
<dbReference type="SUPFAM" id="SSF53686">
    <property type="entry name" value="Tryptophan synthase beta subunit-like PLP-dependent enzymes"/>
    <property type="match status" value="1"/>
</dbReference>
<evidence type="ECO:0000256" key="8">
    <source>
        <dbReference type="ARBA" id="ARBA00047931"/>
    </source>
</evidence>
<gene>
    <name evidence="11" type="primary">cysK1</name>
    <name evidence="11" type="ORF">CMASS_08530</name>
</gene>
<comment type="similarity">
    <text evidence="2 9">Belongs to the cysteine synthase/cystathionine beta-synthase family.</text>
</comment>
<keyword evidence="6 9" id="KW-0663">Pyridoxal phosphate</keyword>
<dbReference type="PROSITE" id="PS00901">
    <property type="entry name" value="CYS_SYNTHASE"/>
    <property type="match status" value="1"/>
</dbReference>
<dbReference type="PANTHER" id="PTHR10314">
    <property type="entry name" value="CYSTATHIONINE BETA-SYNTHASE"/>
    <property type="match status" value="1"/>
</dbReference>
<evidence type="ECO:0000313" key="11">
    <source>
        <dbReference type="EMBL" id="WCZ33126.1"/>
    </source>
</evidence>
<evidence type="ECO:0000256" key="3">
    <source>
        <dbReference type="ARBA" id="ARBA00012681"/>
    </source>
</evidence>
<evidence type="ECO:0000256" key="1">
    <source>
        <dbReference type="ARBA" id="ARBA00001933"/>
    </source>
</evidence>
<evidence type="ECO:0000313" key="12">
    <source>
        <dbReference type="Proteomes" id="UP001220064"/>
    </source>
</evidence>
<evidence type="ECO:0000256" key="4">
    <source>
        <dbReference type="ARBA" id="ARBA00022605"/>
    </source>
</evidence>
<dbReference type="RefSeq" id="WP_022863863.1">
    <property type="nucleotide sequence ID" value="NZ_ATVG01000022.1"/>
</dbReference>
<dbReference type="Pfam" id="PF00291">
    <property type="entry name" value="PALP"/>
    <property type="match status" value="1"/>
</dbReference>
<accession>A0ABY7U8W2</accession>
<evidence type="ECO:0000256" key="6">
    <source>
        <dbReference type="ARBA" id="ARBA00022898"/>
    </source>
</evidence>
<dbReference type="GO" id="GO:0004124">
    <property type="term" value="F:cysteine synthase activity"/>
    <property type="evidence" value="ECO:0007669"/>
    <property type="project" value="UniProtKB-EC"/>
</dbReference>
<dbReference type="InterPro" id="IPR050214">
    <property type="entry name" value="Cys_Synth/Cystath_Beta-Synth"/>
</dbReference>
<dbReference type="NCBIfam" id="TIGR01139">
    <property type="entry name" value="cysK"/>
    <property type="match status" value="1"/>
</dbReference>
<dbReference type="EC" id="2.5.1.47" evidence="3 9"/>
<evidence type="ECO:0000256" key="5">
    <source>
        <dbReference type="ARBA" id="ARBA00022679"/>
    </source>
</evidence>
<evidence type="ECO:0000256" key="2">
    <source>
        <dbReference type="ARBA" id="ARBA00007103"/>
    </source>
</evidence>
<evidence type="ECO:0000256" key="9">
    <source>
        <dbReference type="RuleBase" id="RU003985"/>
    </source>
</evidence>
<feature type="domain" description="Tryptophan synthase beta chain-like PALP" evidence="10">
    <location>
        <begin position="9"/>
        <end position="295"/>
    </location>
</feature>
<dbReference type="EMBL" id="CP063189">
    <property type="protein sequence ID" value="WCZ33126.1"/>
    <property type="molecule type" value="Genomic_DNA"/>
</dbReference>
<dbReference type="InterPro" id="IPR036052">
    <property type="entry name" value="TrpB-like_PALP_sf"/>
</dbReference>
<organism evidence="11 12">
    <name type="scientific">Corynebacterium massiliense DSM 45435</name>
    <dbReference type="NCBI Taxonomy" id="1121364"/>
    <lineage>
        <taxon>Bacteria</taxon>
        <taxon>Bacillati</taxon>
        <taxon>Actinomycetota</taxon>
        <taxon>Actinomycetes</taxon>
        <taxon>Mycobacteriales</taxon>
        <taxon>Corynebacteriaceae</taxon>
        <taxon>Corynebacterium</taxon>
    </lineage>
</organism>
<dbReference type="InterPro" id="IPR001926">
    <property type="entry name" value="TrpB-like_PALP"/>
</dbReference>
<proteinExistence type="inferred from homology"/>
<sequence>MGKLYNNILDTIGGTPLVKLNKLTEGLKADVLVKVESFNPANSVKDRIGKAIIDAAEESGELKPGGTIVEATSGNTGIALALVGAARGYKVVLTMPETMSNERRVLLRAYGAEIVLTPGADGMQGAVDKANEIIEKNDGAILARQFANEANRQIHYKTTGPEIWDDTDGNVDILVAGVGTGGTISGAGKFLKEKNPDLKAVAVEPAASPLLSKGQAGPHKIQGLGANFVPEILDRALLDETITVSNEDAVAYSRKLATEDAILGGISTGANIKAALELASRPENEGKTIVTFVCDFGERYVSTILYQDIRED</sequence>
<keyword evidence="12" id="KW-1185">Reference proteome</keyword>
<dbReference type="Gene3D" id="3.40.50.1100">
    <property type="match status" value="2"/>
</dbReference>
<comment type="catalytic activity">
    <reaction evidence="8 9">
        <text>O-acetyl-L-serine + hydrogen sulfide = L-cysteine + acetate</text>
        <dbReference type="Rhea" id="RHEA:14829"/>
        <dbReference type="ChEBI" id="CHEBI:29919"/>
        <dbReference type="ChEBI" id="CHEBI:30089"/>
        <dbReference type="ChEBI" id="CHEBI:35235"/>
        <dbReference type="ChEBI" id="CHEBI:58340"/>
        <dbReference type="EC" id="2.5.1.47"/>
    </reaction>
</comment>
<keyword evidence="5 9" id="KW-0808">Transferase</keyword>
<keyword evidence="7 9" id="KW-0198">Cysteine biosynthesis</keyword>
<evidence type="ECO:0000259" key="10">
    <source>
        <dbReference type="Pfam" id="PF00291"/>
    </source>
</evidence>
<reference evidence="11 12" key="1">
    <citation type="submission" date="2020-10" db="EMBL/GenBank/DDBJ databases">
        <title>Complete genome sequence of Corynebacterium massiliense DSM 45435, type strain of Corynebacterium massiliense.</title>
        <authorList>
            <person name="Busche T."/>
            <person name="Kalinowski J."/>
            <person name="Ruckert C."/>
        </authorList>
    </citation>
    <scope>NUCLEOTIDE SEQUENCE [LARGE SCALE GENOMIC DNA]</scope>
    <source>
        <strain evidence="11 12">DSM 45435</strain>
    </source>
</reference>
<name>A0ABY7U8W2_9CORY</name>
<dbReference type="CDD" id="cd01561">
    <property type="entry name" value="CBS_like"/>
    <property type="match status" value="1"/>
</dbReference>
<protein>
    <recommendedName>
        <fullName evidence="3 9">Cysteine synthase</fullName>
        <ecNumber evidence="3 9">2.5.1.47</ecNumber>
    </recommendedName>
</protein>
<dbReference type="NCBIfam" id="TIGR01136">
    <property type="entry name" value="cysKM"/>
    <property type="match status" value="1"/>
</dbReference>
<evidence type="ECO:0000256" key="7">
    <source>
        <dbReference type="ARBA" id="ARBA00023192"/>
    </source>
</evidence>
<dbReference type="InterPro" id="IPR005856">
    <property type="entry name" value="Cys_synth"/>
</dbReference>
<dbReference type="InterPro" id="IPR005859">
    <property type="entry name" value="CysK"/>
</dbReference>
<keyword evidence="4 9" id="KW-0028">Amino-acid biosynthesis</keyword>
<dbReference type="InterPro" id="IPR001216">
    <property type="entry name" value="P-phosphate_BS"/>
</dbReference>
<comment type="cofactor">
    <cofactor evidence="1 9">
        <name>pyridoxal 5'-phosphate</name>
        <dbReference type="ChEBI" id="CHEBI:597326"/>
    </cofactor>
</comment>